<evidence type="ECO:0000313" key="4">
    <source>
        <dbReference type="EMBL" id="MBB4911331.1"/>
    </source>
</evidence>
<dbReference type="RefSeq" id="WP_184815338.1">
    <property type="nucleotide sequence ID" value="NZ_JACHJQ010000009.1"/>
</dbReference>
<accession>A0A7W7QCW8</accession>
<dbReference type="Proteomes" id="UP000520767">
    <property type="component" value="Unassembled WGS sequence"/>
</dbReference>
<comment type="subcellular location">
    <subcellularLocation>
        <location evidence="1">Membrane</location>
    </subcellularLocation>
</comment>
<feature type="transmembrane region" description="Helical" evidence="3">
    <location>
        <begin position="20"/>
        <end position="45"/>
    </location>
</feature>
<evidence type="ECO:0000313" key="5">
    <source>
        <dbReference type="Proteomes" id="UP000520767"/>
    </source>
</evidence>
<name>A0A7W7QCW8_9PSEU</name>
<protein>
    <submittedName>
        <fullName evidence="4">Mce-associated membrane protein</fullName>
    </submittedName>
</protein>
<keyword evidence="2 3" id="KW-0472">Membrane</keyword>
<evidence type="ECO:0000256" key="3">
    <source>
        <dbReference type="SAM" id="Phobius"/>
    </source>
</evidence>
<evidence type="ECO:0000256" key="2">
    <source>
        <dbReference type="ARBA" id="ARBA00023136"/>
    </source>
</evidence>
<sequence>MTETEAEESAERESRLPQVLLTAAVALVVAAAAVAGWFGVAWFNAANDDSLEYSRVRDEVNRVGQAAVVTMNTLDYRKVDAGLKDWETATTGPLHDEVVKGKATSRDAIVAAESVTKATVLSSAVSELDDRAGQASVLVALKVNVTVKGEEPKDKFMRLAAKLQRTDDGWKLYEIGQVPYLQPGQ</sequence>
<proteinExistence type="predicted"/>
<dbReference type="PANTHER" id="PTHR37042">
    <property type="entry name" value="OUTER MEMBRANE PROTEIN RV1973"/>
    <property type="match status" value="1"/>
</dbReference>
<gene>
    <name evidence="4" type="ORF">FHR82_007591</name>
</gene>
<keyword evidence="5" id="KW-1185">Reference proteome</keyword>
<dbReference type="AlphaFoldDB" id="A0A7W7QCW8"/>
<dbReference type="PANTHER" id="PTHR37042:SF4">
    <property type="entry name" value="OUTER MEMBRANE PROTEIN RV1973"/>
    <property type="match status" value="1"/>
</dbReference>
<dbReference type="EMBL" id="JACHJQ010000009">
    <property type="protein sequence ID" value="MBB4911331.1"/>
    <property type="molecule type" value="Genomic_DNA"/>
</dbReference>
<evidence type="ECO:0000256" key="1">
    <source>
        <dbReference type="ARBA" id="ARBA00004370"/>
    </source>
</evidence>
<keyword evidence="3" id="KW-0812">Transmembrane</keyword>
<comment type="caution">
    <text evidence="4">The sequence shown here is derived from an EMBL/GenBank/DDBJ whole genome shotgun (WGS) entry which is preliminary data.</text>
</comment>
<keyword evidence="3" id="KW-1133">Transmembrane helix</keyword>
<dbReference type="GO" id="GO:0016020">
    <property type="term" value="C:membrane"/>
    <property type="evidence" value="ECO:0007669"/>
    <property type="project" value="UniProtKB-SubCell"/>
</dbReference>
<organism evidence="4 5">
    <name type="scientific">Actinophytocola algeriensis</name>
    <dbReference type="NCBI Taxonomy" id="1768010"/>
    <lineage>
        <taxon>Bacteria</taxon>
        <taxon>Bacillati</taxon>
        <taxon>Actinomycetota</taxon>
        <taxon>Actinomycetes</taxon>
        <taxon>Pseudonocardiales</taxon>
        <taxon>Pseudonocardiaceae</taxon>
    </lineage>
</organism>
<reference evidence="4 5" key="1">
    <citation type="submission" date="2020-08" db="EMBL/GenBank/DDBJ databases">
        <title>Genomic Encyclopedia of Type Strains, Phase III (KMG-III): the genomes of soil and plant-associated and newly described type strains.</title>
        <authorList>
            <person name="Whitman W."/>
        </authorList>
    </citation>
    <scope>NUCLEOTIDE SEQUENCE [LARGE SCALE GENOMIC DNA]</scope>
    <source>
        <strain evidence="4 5">CECT 8960</strain>
    </source>
</reference>